<dbReference type="OrthoDB" id="2596219at2"/>
<keyword evidence="1" id="KW-0812">Transmembrane</keyword>
<dbReference type="Proteomes" id="UP000288943">
    <property type="component" value="Chromosome"/>
</dbReference>
<feature type="transmembrane region" description="Helical" evidence="1">
    <location>
        <begin position="125"/>
        <end position="145"/>
    </location>
</feature>
<protein>
    <submittedName>
        <fullName evidence="2">Uncharacterized protein</fullName>
    </submittedName>
</protein>
<feature type="transmembrane region" description="Helical" evidence="1">
    <location>
        <begin position="151"/>
        <end position="173"/>
    </location>
</feature>
<evidence type="ECO:0000313" key="2">
    <source>
        <dbReference type="EMBL" id="QAV16199.1"/>
    </source>
</evidence>
<gene>
    <name evidence="2" type="ORF">PC41400_00190</name>
</gene>
<evidence type="ECO:0000256" key="1">
    <source>
        <dbReference type="SAM" id="Phobius"/>
    </source>
</evidence>
<dbReference type="AlphaFoldDB" id="A0A410WP68"/>
<dbReference type="EMBL" id="CP026520">
    <property type="protein sequence ID" value="QAV16199.1"/>
    <property type="molecule type" value="Genomic_DNA"/>
</dbReference>
<proteinExistence type="predicted"/>
<keyword evidence="1" id="KW-0472">Membrane</keyword>
<reference evidence="2 3" key="1">
    <citation type="submission" date="2018-01" db="EMBL/GenBank/DDBJ databases">
        <title>The whole genome sequencing and assembly of Paenibacillus chitinolyticus KCCM 41400 strain.</title>
        <authorList>
            <person name="Kim J.-Y."/>
            <person name="Park M.-K."/>
            <person name="Lee Y.-J."/>
            <person name="Yi H."/>
            <person name="Bahn Y.-S."/>
            <person name="Kim J.F."/>
            <person name="Lee D.-W."/>
        </authorList>
    </citation>
    <scope>NUCLEOTIDE SEQUENCE [LARGE SCALE GENOMIC DNA]</scope>
    <source>
        <strain evidence="2 3">KCCM 41400</strain>
    </source>
</reference>
<accession>A0A410WP68</accession>
<name>A0A410WP68_9BACL</name>
<sequence length="201" mass="22113">MSRLYFRISWGLTLVFLHFRIQSVDLLPDFIGFWMAASALGELGKQEQAFRVARRFATVLIFLSLPNEINLGGALVTNQEFSFLWFSLGLVNSALLLAFIYYLCTGVISAAARSSLPELAQSAHIRRSVFLAVTGATLILSPLALNMPEAWQFLLIALGIVGFLSGISIILLLRRAGQLLGPLKPAPDKRESIISGEDENM</sequence>
<dbReference type="KEGG" id="pchi:PC41400_00190"/>
<feature type="transmembrane region" description="Helical" evidence="1">
    <location>
        <begin position="83"/>
        <end position="104"/>
    </location>
</feature>
<keyword evidence="1" id="KW-1133">Transmembrane helix</keyword>
<organism evidence="2 3">
    <name type="scientific">Paenibacillus chitinolyticus</name>
    <dbReference type="NCBI Taxonomy" id="79263"/>
    <lineage>
        <taxon>Bacteria</taxon>
        <taxon>Bacillati</taxon>
        <taxon>Bacillota</taxon>
        <taxon>Bacilli</taxon>
        <taxon>Bacillales</taxon>
        <taxon>Paenibacillaceae</taxon>
        <taxon>Paenibacillus</taxon>
    </lineage>
</organism>
<evidence type="ECO:0000313" key="3">
    <source>
        <dbReference type="Proteomes" id="UP000288943"/>
    </source>
</evidence>